<keyword evidence="2" id="KW-0732">Signal</keyword>
<dbReference type="CDD" id="cd00118">
    <property type="entry name" value="LysM"/>
    <property type="match status" value="1"/>
</dbReference>
<dbReference type="InterPro" id="IPR018392">
    <property type="entry name" value="LysM"/>
</dbReference>
<evidence type="ECO:0000256" key="2">
    <source>
        <dbReference type="SAM" id="SignalP"/>
    </source>
</evidence>
<evidence type="ECO:0000313" key="5">
    <source>
        <dbReference type="Proteomes" id="UP001386437"/>
    </source>
</evidence>
<comment type="caution">
    <text evidence="4">The sequence shown here is derived from an EMBL/GenBank/DDBJ whole genome shotgun (WGS) entry which is preliminary data.</text>
</comment>
<evidence type="ECO:0000256" key="1">
    <source>
        <dbReference type="SAM" id="MobiDB-lite"/>
    </source>
</evidence>
<dbReference type="Proteomes" id="UP001386437">
    <property type="component" value="Unassembled WGS sequence"/>
</dbReference>
<feature type="compositionally biased region" description="Low complexity" evidence="1">
    <location>
        <begin position="109"/>
        <end position="128"/>
    </location>
</feature>
<feature type="non-terminal residue" evidence="4">
    <location>
        <position position="128"/>
    </location>
</feature>
<reference evidence="4 5" key="1">
    <citation type="journal article" date="2022" name="Arch. Microbiol.">
        <title>Paraburkholderia bengalensis sp. nov. isolated from roots of Oryza sativa, IR64.</title>
        <authorList>
            <person name="Nag P."/>
            <person name="Mondal N."/>
            <person name="Sarkar J."/>
            <person name="Das S."/>
        </authorList>
    </citation>
    <scope>NUCLEOTIDE SEQUENCE [LARGE SCALE GENOMIC DNA]</scope>
    <source>
        <strain evidence="4 5">IR64_4_BI</strain>
    </source>
</reference>
<feature type="domain" description="LysM" evidence="3">
    <location>
        <begin position="58"/>
        <end position="102"/>
    </location>
</feature>
<evidence type="ECO:0000259" key="3">
    <source>
        <dbReference type="PROSITE" id="PS51782"/>
    </source>
</evidence>
<dbReference type="EMBL" id="JACFYJ010000056">
    <property type="protein sequence ID" value="MEI6000720.1"/>
    <property type="molecule type" value="Genomic_DNA"/>
</dbReference>
<dbReference type="SMART" id="SM00257">
    <property type="entry name" value="LysM"/>
    <property type="match status" value="1"/>
</dbReference>
<dbReference type="InterPro" id="IPR036779">
    <property type="entry name" value="LysM_dom_sf"/>
</dbReference>
<accession>A0ABU8IYV6</accession>
<dbReference type="Pfam" id="PF01476">
    <property type="entry name" value="LysM"/>
    <property type="match status" value="1"/>
</dbReference>
<dbReference type="PROSITE" id="PS51782">
    <property type="entry name" value="LYSM"/>
    <property type="match status" value="1"/>
</dbReference>
<keyword evidence="5" id="KW-1185">Reference proteome</keyword>
<dbReference type="SUPFAM" id="SSF54106">
    <property type="entry name" value="LysM domain"/>
    <property type="match status" value="1"/>
</dbReference>
<gene>
    <name evidence="4" type="ORF">H3V53_27085</name>
</gene>
<feature type="chain" id="PRO_5045139572" evidence="2">
    <location>
        <begin position="18"/>
        <end position="128"/>
    </location>
</feature>
<dbReference type="RefSeq" id="WP_336600600.1">
    <property type="nucleotide sequence ID" value="NZ_JACFYJ010000056.1"/>
</dbReference>
<proteinExistence type="predicted"/>
<feature type="signal peptide" evidence="2">
    <location>
        <begin position="1"/>
        <end position="17"/>
    </location>
</feature>
<dbReference type="PROSITE" id="PS51257">
    <property type="entry name" value="PROKAR_LIPOPROTEIN"/>
    <property type="match status" value="1"/>
</dbReference>
<organism evidence="4 5">
    <name type="scientific">Paraburkholderia bengalensis</name>
    <dbReference type="NCBI Taxonomy" id="2747562"/>
    <lineage>
        <taxon>Bacteria</taxon>
        <taxon>Pseudomonadati</taxon>
        <taxon>Pseudomonadota</taxon>
        <taxon>Betaproteobacteria</taxon>
        <taxon>Burkholderiales</taxon>
        <taxon>Burkholderiaceae</taxon>
        <taxon>Paraburkholderia</taxon>
    </lineage>
</organism>
<sequence length="128" mass="12866">MNLLKSCRALAQWSASAAAVVSLSTVAGCAMSPWDALFGDSPAAPAPVLEGPTPVAAGYYRANPGDTMGSIAVAFGREPSQVARWNRLPDDYPVNVGQVLRVAPPPGEASRGANTGATAASAATGRAA</sequence>
<dbReference type="Gene3D" id="3.10.350.10">
    <property type="entry name" value="LysM domain"/>
    <property type="match status" value="1"/>
</dbReference>
<protein>
    <submittedName>
        <fullName evidence="4">LysM peptidoglycan-binding domain-containing protein</fullName>
    </submittedName>
</protein>
<evidence type="ECO:0000313" key="4">
    <source>
        <dbReference type="EMBL" id="MEI6000720.1"/>
    </source>
</evidence>
<name>A0ABU8IYV6_9BURK</name>
<feature type="region of interest" description="Disordered" evidence="1">
    <location>
        <begin position="103"/>
        <end position="128"/>
    </location>
</feature>